<evidence type="ECO:0000313" key="4">
    <source>
        <dbReference type="Proteomes" id="UP001499987"/>
    </source>
</evidence>
<evidence type="ECO:0000256" key="2">
    <source>
        <dbReference type="SAM" id="SignalP"/>
    </source>
</evidence>
<evidence type="ECO:0000256" key="1">
    <source>
        <dbReference type="SAM" id="Phobius"/>
    </source>
</evidence>
<dbReference type="RefSeq" id="WP_344625808.1">
    <property type="nucleotide sequence ID" value="NZ_BAAALD010000052.1"/>
</dbReference>
<comment type="caution">
    <text evidence="3">The sequence shown here is derived from an EMBL/GenBank/DDBJ whole genome shotgun (WGS) entry which is preliminary data.</text>
</comment>
<dbReference type="EMBL" id="BAAALD010000052">
    <property type="protein sequence ID" value="GAA1100434.1"/>
    <property type="molecule type" value="Genomic_DNA"/>
</dbReference>
<name>A0ABN1TS40_9ACTN</name>
<gene>
    <name evidence="3" type="ORF">GCM10009663_48870</name>
</gene>
<accession>A0ABN1TS40</accession>
<keyword evidence="4" id="KW-1185">Reference proteome</keyword>
<organism evidence="3 4">
    <name type="scientific">Kitasatospora arboriphila</name>
    <dbReference type="NCBI Taxonomy" id="258052"/>
    <lineage>
        <taxon>Bacteria</taxon>
        <taxon>Bacillati</taxon>
        <taxon>Actinomycetota</taxon>
        <taxon>Actinomycetes</taxon>
        <taxon>Kitasatosporales</taxon>
        <taxon>Streptomycetaceae</taxon>
        <taxon>Kitasatospora</taxon>
    </lineage>
</organism>
<proteinExistence type="predicted"/>
<keyword evidence="1" id="KW-0472">Membrane</keyword>
<reference evidence="3 4" key="1">
    <citation type="journal article" date="2019" name="Int. J. Syst. Evol. Microbiol.">
        <title>The Global Catalogue of Microorganisms (GCM) 10K type strain sequencing project: providing services to taxonomists for standard genome sequencing and annotation.</title>
        <authorList>
            <consortium name="The Broad Institute Genomics Platform"/>
            <consortium name="The Broad Institute Genome Sequencing Center for Infectious Disease"/>
            <person name="Wu L."/>
            <person name="Ma J."/>
        </authorList>
    </citation>
    <scope>NUCLEOTIDE SEQUENCE [LARGE SCALE GENOMIC DNA]</scope>
    <source>
        <strain evidence="3 4">JCM 13002</strain>
    </source>
</reference>
<keyword evidence="2" id="KW-0732">Signal</keyword>
<feature type="signal peptide" evidence="2">
    <location>
        <begin position="1"/>
        <end position="27"/>
    </location>
</feature>
<keyword evidence="1" id="KW-0812">Transmembrane</keyword>
<dbReference type="Proteomes" id="UP001499987">
    <property type="component" value="Unassembled WGS sequence"/>
</dbReference>
<sequence>MTGYPRHLTALVLAGCLGLAAAPLAAAADAAAPAPIAPAELAAARSAAAAPAALDRVALFFAREGRPAGAAGLPAAAEAKAATAAAPRLTGDAVAVYGLNEGFVAGVAGAPVARVEFVAGRAVAADGRAASVWTIRDSGGWRVVDIASGGDETDYPAQAAATGGGTAFREPQIDAWYVLRGGRVLPLDEDARRSVGAGGTTLAEYRKLVQQRYGGRLPGSSYDRAGAGGGWADTAVAAGPGRPSGRGPAVAAGAALAVTVLTGAGLAVRRRGARR</sequence>
<feature type="transmembrane region" description="Helical" evidence="1">
    <location>
        <begin position="249"/>
        <end position="268"/>
    </location>
</feature>
<keyword evidence="1" id="KW-1133">Transmembrane helix</keyword>
<evidence type="ECO:0000313" key="3">
    <source>
        <dbReference type="EMBL" id="GAA1100434.1"/>
    </source>
</evidence>
<protein>
    <submittedName>
        <fullName evidence="3">Uncharacterized protein</fullName>
    </submittedName>
</protein>
<feature type="chain" id="PRO_5045077118" evidence="2">
    <location>
        <begin position="28"/>
        <end position="275"/>
    </location>
</feature>